<evidence type="ECO:0000256" key="1">
    <source>
        <dbReference type="ARBA" id="ARBA00001957"/>
    </source>
</evidence>
<evidence type="ECO:0000256" key="3">
    <source>
        <dbReference type="ARBA" id="ARBA00022553"/>
    </source>
</evidence>
<evidence type="ECO:0000313" key="7">
    <source>
        <dbReference type="EMBL" id="KAA2251393.1"/>
    </source>
</evidence>
<comment type="cofactor">
    <cofactor evidence="1">
        <name>pantetheine 4'-phosphate</name>
        <dbReference type="ChEBI" id="CHEBI:47942"/>
    </cofactor>
</comment>
<dbReference type="OrthoDB" id="3651481at2"/>
<dbReference type="Pfam" id="PF02801">
    <property type="entry name" value="Ketoacyl-synt_C"/>
    <property type="match status" value="1"/>
</dbReference>
<evidence type="ECO:0000256" key="4">
    <source>
        <dbReference type="ARBA" id="ARBA00022679"/>
    </source>
</evidence>
<keyword evidence="5" id="KW-0511">Multifunctional enzyme</keyword>
<gene>
    <name evidence="7" type="ORF">F0L68_37265</name>
</gene>
<dbReference type="SMART" id="SM00825">
    <property type="entry name" value="PKS_KS"/>
    <property type="match status" value="1"/>
</dbReference>
<keyword evidence="8" id="KW-1185">Reference proteome</keyword>
<dbReference type="GO" id="GO:0006633">
    <property type="term" value="P:fatty acid biosynthetic process"/>
    <property type="evidence" value="ECO:0007669"/>
    <property type="project" value="InterPro"/>
</dbReference>
<dbReference type="EMBL" id="VUOB01000080">
    <property type="protein sequence ID" value="KAA2251393.1"/>
    <property type="molecule type" value="Genomic_DNA"/>
</dbReference>
<dbReference type="Gene3D" id="3.40.366.10">
    <property type="entry name" value="Malonyl-Coenzyme A Acyl Carrier Protein, domain 2"/>
    <property type="match status" value="1"/>
</dbReference>
<feature type="non-terminal residue" evidence="7">
    <location>
        <position position="698"/>
    </location>
</feature>
<dbReference type="PANTHER" id="PTHR43775:SF51">
    <property type="entry name" value="INACTIVE PHENOLPHTHIOCEROL SYNTHESIS POLYKETIDE SYNTHASE TYPE I PKS1-RELATED"/>
    <property type="match status" value="1"/>
</dbReference>
<dbReference type="RefSeq" id="WP_149854624.1">
    <property type="nucleotide sequence ID" value="NZ_VUOB01000080.1"/>
</dbReference>
<dbReference type="Pfam" id="PF16197">
    <property type="entry name" value="KAsynt_C_assoc"/>
    <property type="match status" value="1"/>
</dbReference>
<feature type="domain" description="Ketosynthase family 3 (KS3)" evidence="6">
    <location>
        <begin position="33"/>
        <end position="459"/>
    </location>
</feature>
<evidence type="ECO:0000313" key="8">
    <source>
        <dbReference type="Proteomes" id="UP000323454"/>
    </source>
</evidence>
<dbReference type="GO" id="GO:0004315">
    <property type="term" value="F:3-oxoacyl-[acyl-carrier-protein] synthase activity"/>
    <property type="evidence" value="ECO:0007669"/>
    <property type="project" value="InterPro"/>
</dbReference>
<evidence type="ECO:0000256" key="5">
    <source>
        <dbReference type="ARBA" id="ARBA00023268"/>
    </source>
</evidence>
<dbReference type="Gene3D" id="3.40.47.10">
    <property type="match status" value="1"/>
</dbReference>
<dbReference type="GO" id="GO:0004312">
    <property type="term" value="F:fatty acid synthase activity"/>
    <property type="evidence" value="ECO:0007669"/>
    <property type="project" value="TreeGrafter"/>
</dbReference>
<dbReference type="Pfam" id="PF00698">
    <property type="entry name" value="Acyl_transf_1"/>
    <property type="match status" value="1"/>
</dbReference>
<proteinExistence type="predicted"/>
<dbReference type="InterPro" id="IPR015083">
    <property type="entry name" value="NorB/c/GfsB-D-like_docking"/>
</dbReference>
<evidence type="ECO:0000256" key="2">
    <source>
        <dbReference type="ARBA" id="ARBA00022450"/>
    </source>
</evidence>
<dbReference type="CDD" id="cd00833">
    <property type="entry name" value="PKS"/>
    <property type="match status" value="1"/>
</dbReference>
<organism evidence="7 8">
    <name type="scientific">Solihabitans fulvus</name>
    <dbReference type="NCBI Taxonomy" id="1892852"/>
    <lineage>
        <taxon>Bacteria</taxon>
        <taxon>Bacillati</taxon>
        <taxon>Actinomycetota</taxon>
        <taxon>Actinomycetes</taxon>
        <taxon>Pseudonocardiales</taxon>
        <taxon>Pseudonocardiaceae</taxon>
        <taxon>Solihabitans</taxon>
    </lineage>
</organism>
<comment type="caution">
    <text evidence="7">The sequence shown here is derived from an EMBL/GenBank/DDBJ whole genome shotgun (WGS) entry which is preliminary data.</text>
</comment>
<dbReference type="InterPro" id="IPR016039">
    <property type="entry name" value="Thiolase-like"/>
</dbReference>
<keyword evidence="4" id="KW-0808">Transferase</keyword>
<dbReference type="Pfam" id="PF08990">
    <property type="entry name" value="Docking"/>
    <property type="match status" value="1"/>
</dbReference>
<dbReference type="PROSITE" id="PS52004">
    <property type="entry name" value="KS3_2"/>
    <property type="match status" value="1"/>
</dbReference>
<keyword evidence="2" id="KW-0596">Phosphopantetheine</keyword>
<reference evidence="7 8" key="2">
    <citation type="submission" date="2019-09" db="EMBL/GenBank/DDBJ databases">
        <authorList>
            <person name="Jin C."/>
        </authorList>
    </citation>
    <scope>NUCLEOTIDE SEQUENCE [LARGE SCALE GENOMIC DNA]</scope>
    <source>
        <strain evidence="7 8">AN110305</strain>
    </source>
</reference>
<dbReference type="Pfam" id="PF00109">
    <property type="entry name" value="ketoacyl-synt"/>
    <property type="match status" value="1"/>
</dbReference>
<dbReference type="InterPro" id="IPR020841">
    <property type="entry name" value="PKS_Beta-ketoAc_synthase_dom"/>
</dbReference>
<dbReference type="GO" id="GO:0030639">
    <property type="term" value="P:polyketide biosynthetic process"/>
    <property type="evidence" value="ECO:0007669"/>
    <property type="project" value="UniProtKB-ARBA"/>
</dbReference>
<keyword evidence="3" id="KW-0597">Phosphoprotein</keyword>
<dbReference type="SUPFAM" id="SSF52151">
    <property type="entry name" value="FabD/lysophospholipase-like"/>
    <property type="match status" value="1"/>
</dbReference>
<dbReference type="InterPro" id="IPR014030">
    <property type="entry name" value="Ketoacyl_synth_N"/>
</dbReference>
<dbReference type="PROSITE" id="PS00606">
    <property type="entry name" value="KS3_1"/>
    <property type="match status" value="1"/>
</dbReference>
<dbReference type="PANTHER" id="PTHR43775">
    <property type="entry name" value="FATTY ACID SYNTHASE"/>
    <property type="match status" value="1"/>
</dbReference>
<name>A0A5B2WGW9_9PSEU</name>
<sequence>MVDDDRVRDYLARVAGELHETRRQLRDRDTADREPIAIVGMGCRFPGGADSPDGLWRLLDNGVDAISDFPTDRGWDLDALYHPDPDHLGTSYVRQAGFLHAAADFDPEPFDISPRQATAIDPQQRLLLETTWQAIEDARIDPLSLRGSQTGVFVGLMHNGYHAPTRQAPPSLEGYLVTGSTLSMASGRLSYTFGLEGPAVTLDTACSSSLVTLHLACQALRRRECALAIAGGATVIANPVGFVEFSRQRALAPDGRCKSFSAKADGTIWSEGVGVLVVERRSDAVRNGHRILALVRGSAVNQDGASNGLTAPNGPSQQRVIRAALADADLTSSEVDTVEAHGTGTRLGDPIEAEALLAAYGQDRPDGRPLWLGSLKSNIGHTQSAAGAAGVIKTVLAMRHGVLPKSLHCAEPSPFVDWSSGEVRLLTEARPWPDTGQPRRAAVSSFGISGTNAHVVLEQAPPTPQHDGPTGTLPIVPWILSGSSVAALRGQAQRLAEFVTARPEADPAALGLSLATTRALLDDRAVITARDRTGLLDGLAAVARGEDHPHTHRGSSTTATRIGVLFSGQGSQRAGMGLALSEAFPVFREAFGEVCAQFDGLLDRSLAEVMAAEPGSPEEGLLAQTAYAQPALFAVGVALWRTLQAWGVRPDCVAGHSIGELTAAHVAGVWSLADACVIVAARGRLMQALPSGGAMVAI</sequence>
<dbReference type="InterPro" id="IPR001227">
    <property type="entry name" value="Ac_transferase_dom_sf"/>
</dbReference>
<dbReference type="Proteomes" id="UP000323454">
    <property type="component" value="Unassembled WGS sequence"/>
</dbReference>
<dbReference type="SMART" id="SM00827">
    <property type="entry name" value="PKS_AT"/>
    <property type="match status" value="1"/>
</dbReference>
<reference evidence="7 8" key="1">
    <citation type="submission" date="2019-09" db="EMBL/GenBank/DDBJ databases">
        <title>Goodfellowia gen. nov., a new genus of the Pseudonocardineae related to Actinoalloteichus, containing Goodfellowia coeruleoviolacea gen. nov., comb. nov. gen. nov., comb. nov.</title>
        <authorList>
            <person name="Labeda D."/>
        </authorList>
    </citation>
    <scope>NUCLEOTIDE SEQUENCE [LARGE SCALE GENOMIC DNA]</scope>
    <source>
        <strain evidence="7 8">AN110305</strain>
    </source>
</reference>
<protein>
    <submittedName>
        <fullName evidence="7">Type I polyketide synthase</fullName>
    </submittedName>
</protein>
<dbReference type="InterPro" id="IPR032821">
    <property type="entry name" value="PKS_assoc"/>
</dbReference>
<dbReference type="InterPro" id="IPR016035">
    <property type="entry name" value="Acyl_Trfase/lysoPLipase"/>
</dbReference>
<accession>A0A5B2WGW9</accession>
<dbReference type="SUPFAM" id="SSF53901">
    <property type="entry name" value="Thiolase-like"/>
    <property type="match status" value="1"/>
</dbReference>
<dbReference type="InterPro" id="IPR014031">
    <property type="entry name" value="Ketoacyl_synth_C"/>
</dbReference>
<dbReference type="InterPro" id="IPR050091">
    <property type="entry name" value="PKS_NRPS_Biosynth_Enz"/>
</dbReference>
<dbReference type="InterPro" id="IPR018201">
    <property type="entry name" value="Ketoacyl_synth_AS"/>
</dbReference>
<dbReference type="GO" id="GO:0017000">
    <property type="term" value="P:antibiotic biosynthetic process"/>
    <property type="evidence" value="ECO:0007669"/>
    <property type="project" value="UniProtKB-ARBA"/>
</dbReference>
<dbReference type="AlphaFoldDB" id="A0A5B2WGW9"/>
<evidence type="ECO:0000259" key="6">
    <source>
        <dbReference type="PROSITE" id="PS52004"/>
    </source>
</evidence>
<dbReference type="FunFam" id="3.40.47.10:FF:000019">
    <property type="entry name" value="Polyketide synthase type I"/>
    <property type="match status" value="1"/>
</dbReference>
<dbReference type="InterPro" id="IPR014043">
    <property type="entry name" value="Acyl_transferase_dom"/>
</dbReference>